<keyword evidence="2" id="KW-1185">Reference proteome</keyword>
<organism evidence="1 2">
    <name type="scientific">Permianibacter aggregans</name>
    <dbReference type="NCBI Taxonomy" id="1510150"/>
    <lineage>
        <taxon>Bacteria</taxon>
        <taxon>Pseudomonadati</taxon>
        <taxon>Pseudomonadota</taxon>
        <taxon>Gammaproteobacteria</taxon>
        <taxon>Pseudomonadales</taxon>
        <taxon>Pseudomonadaceae</taxon>
        <taxon>Permianibacter</taxon>
    </lineage>
</organism>
<evidence type="ECO:0000313" key="1">
    <source>
        <dbReference type="EMBL" id="TDQ47693.1"/>
    </source>
</evidence>
<accession>A0A4R6UQB4</accession>
<reference evidence="1 2" key="1">
    <citation type="submission" date="2019-03" db="EMBL/GenBank/DDBJ databases">
        <title>Genomic Encyclopedia of Type Strains, Phase IV (KMG-IV): sequencing the most valuable type-strain genomes for metagenomic binning, comparative biology and taxonomic classification.</title>
        <authorList>
            <person name="Goeker M."/>
        </authorList>
    </citation>
    <scope>NUCLEOTIDE SEQUENCE [LARGE SCALE GENOMIC DNA]</scope>
    <source>
        <strain evidence="1 2">DSM 103792</strain>
    </source>
</reference>
<evidence type="ECO:0000313" key="2">
    <source>
        <dbReference type="Proteomes" id="UP000295375"/>
    </source>
</evidence>
<dbReference type="AlphaFoldDB" id="A0A4R6UQB4"/>
<protein>
    <submittedName>
        <fullName evidence="1">Uncharacterized protein</fullName>
    </submittedName>
</protein>
<dbReference type="EMBL" id="SNYM01000009">
    <property type="protein sequence ID" value="TDQ47693.1"/>
    <property type="molecule type" value="Genomic_DNA"/>
</dbReference>
<dbReference type="Proteomes" id="UP000295375">
    <property type="component" value="Unassembled WGS sequence"/>
</dbReference>
<gene>
    <name evidence="1" type="ORF">EV696_10997</name>
</gene>
<comment type="caution">
    <text evidence="1">The sequence shown here is derived from an EMBL/GenBank/DDBJ whole genome shotgun (WGS) entry which is preliminary data.</text>
</comment>
<dbReference type="PROSITE" id="PS51257">
    <property type="entry name" value="PROKAR_LIPOPROTEIN"/>
    <property type="match status" value="1"/>
</dbReference>
<sequence length="70" mass="8030">MRIALILLASLTALGCSTRGSYENLRQNHINQCNAMPQSAREECLQRTAPEYSEYKADREEVLEESNRKQ</sequence>
<name>A0A4R6UQB4_9GAMM</name>
<proteinExistence type="predicted"/>
<dbReference type="RefSeq" id="WP_133590909.1">
    <property type="nucleotide sequence ID" value="NZ_CP037953.1"/>
</dbReference>